<dbReference type="Pfam" id="PF00566">
    <property type="entry name" value="RabGAP-TBC"/>
    <property type="match status" value="1"/>
</dbReference>
<accession>A0AAD9G2J6</accession>
<dbReference type="PROSITE" id="PS50086">
    <property type="entry name" value="TBC_RABGAP"/>
    <property type="match status" value="1"/>
</dbReference>
<dbReference type="GO" id="GO:0031267">
    <property type="term" value="F:small GTPase binding"/>
    <property type="evidence" value="ECO:0007669"/>
    <property type="project" value="TreeGrafter"/>
</dbReference>
<proteinExistence type="predicted"/>
<evidence type="ECO:0000313" key="4">
    <source>
        <dbReference type="Proteomes" id="UP001259832"/>
    </source>
</evidence>
<name>A0AAD9G2J6_9STRA</name>
<evidence type="ECO:0000259" key="2">
    <source>
        <dbReference type="PROSITE" id="PS50086"/>
    </source>
</evidence>
<evidence type="ECO:0000313" key="3">
    <source>
        <dbReference type="EMBL" id="KAK1930388.1"/>
    </source>
</evidence>
<dbReference type="SUPFAM" id="SSF47923">
    <property type="entry name" value="Ypt/Rab-GAP domain of gyp1p"/>
    <property type="match status" value="2"/>
</dbReference>
<dbReference type="Gene3D" id="1.10.8.270">
    <property type="entry name" value="putative rabgap domain of human tbc1 domain family member 14 like domains"/>
    <property type="match status" value="1"/>
</dbReference>
<feature type="region of interest" description="Disordered" evidence="1">
    <location>
        <begin position="53"/>
        <end position="109"/>
    </location>
</feature>
<protein>
    <submittedName>
        <fullName evidence="3">GTPase-activating protein GYP5</fullName>
    </submittedName>
</protein>
<dbReference type="PANTHER" id="PTHR47219:SF9">
    <property type="entry name" value="GTPASE ACTIVATING PROTEIN AND CENTROSOME-ASSOCIATED, ISOFORM B"/>
    <property type="match status" value="1"/>
</dbReference>
<reference evidence="3" key="1">
    <citation type="submission" date="2023-08" db="EMBL/GenBank/DDBJ databases">
        <title>Reference Genome Resource for the Citrus Pathogen Phytophthora citrophthora.</title>
        <authorList>
            <person name="Moller H."/>
            <person name="Coetzee B."/>
            <person name="Rose L.J."/>
            <person name="Van Niekerk J.M."/>
        </authorList>
    </citation>
    <scope>NUCLEOTIDE SEQUENCE</scope>
    <source>
        <strain evidence="3">STE-U-9442</strain>
    </source>
</reference>
<gene>
    <name evidence="3" type="ORF">P3T76_014059</name>
</gene>
<feature type="compositionally biased region" description="Low complexity" evidence="1">
    <location>
        <begin position="53"/>
        <end position="73"/>
    </location>
</feature>
<sequence length="623" mass="68709">MLSRESQCRPTADLDIVKRLGRTGAACRHPHNLFRAMETTVVAPATALPVQEAPVAPASSATSPASSSSASSSGGEEPTEKLPPPAPILKPLDPASDEDAGDAPTATGNSHSLAGAFGLMKDRAATAKKTLGPQLLHMKDQTSKKLEKYQPTIVKAKTSATVGLTTAASKMKEGSTQGWSMLKTKLAAAGPVAERLHTMGLNVMTDIYLGDTSVDMLEYVEDPRSASCLFLNKYKGGQLGAESPSKAKALLRMTRAISNSSTQSVENESPRSISPADQCFSIPYVLGNILLFCGDLPVLARVSGVNKACREFITSERRLEKFCVRYGHLPPSCRFAYWEKTTNVRRTRDAAELDYDTYLQMALSKGDATESIMTDVRRTYGRVAPHKRAANHKDEVSEEDLTTQLSEILHALAGRFPAVGYCQGMDYIAAHVLNKVKKSGSAPSTKAEAESTFWLLVTLFENYGLHDMFAPGLHTLHVHCFQTQRLLELTEPALAEHFASERVPIEMFAVGWFQTLYLYLNVLPRDSLNRIWDVFLFEKNWKMMLRVALALLQLSHKYVMDKPIDEIMQFFNTFADKADDILAEAPLTERALRLKVTNTVLSKLQKQHIKHKRASPTKTQTFN</sequence>
<comment type="caution">
    <text evidence="3">The sequence shown here is derived from an EMBL/GenBank/DDBJ whole genome shotgun (WGS) entry which is preliminary data.</text>
</comment>
<dbReference type="Proteomes" id="UP001259832">
    <property type="component" value="Unassembled WGS sequence"/>
</dbReference>
<keyword evidence="4" id="KW-1185">Reference proteome</keyword>
<dbReference type="EMBL" id="JASMQC010000039">
    <property type="protein sequence ID" value="KAK1930388.1"/>
    <property type="molecule type" value="Genomic_DNA"/>
</dbReference>
<dbReference type="AlphaFoldDB" id="A0AAD9G2J6"/>
<feature type="domain" description="Rab-GAP TBC" evidence="2">
    <location>
        <begin position="328"/>
        <end position="539"/>
    </location>
</feature>
<dbReference type="Gene3D" id="1.10.472.80">
    <property type="entry name" value="Ypt/Rab-GAP domain of gyp1p, domain 3"/>
    <property type="match status" value="1"/>
</dbReference>
<dbReference type="InterPro" id="IPR050302">
    <property type="entry name" value="Rab_GAP_TBC_domain"/>
</dbReference>
<dbReference type="SMART" id="SM00164">
    <property type="entry name" value="TBC"/>
    <property type="match status" value="1"/>
</dbReference>
<dbReference type="PANTHER" id="PTHR47219">
    <property type="entry name" value="RAB GTPASE-ACTIVATING PROTEIN 1-LIKE"/>
    <property type="match status" value="1"/>
</dbReference>
<organism evidence="3 4">
    <name type="scientific">Phytophthora citrophthora</name>
    <dbReference type="NCBI Taxonomy" id="4793"/>
    <lineage>
        <taxon>Eukaryota</taxon>
        <taxon>Sar</taxon>
        <taxon>Stramenopiles</taxon>
        <taxon>Oomycota</taxon>
        <taxon>Peronosporomycetes</taxon>
        <taxon>Peronosporales</taxon>
        <taxon>Peronosporaceae</taxon>
        <taxon>Phytophthora</taxon>
    </lineage>
</organism>
<dbReference type="InterPro" id="IPR035969">
    <property type="entry name" value="Rab-GAP_TBC_sf"/>
</dbReference>
<dbReference type="GO" id="GO:0005096">
    <property type="term" value="F:GTPase activator activity"/>
    <property type="evidence" value="ECO:0007669"/>
    <property type="project" value="TreeGrafter"/>
</dbReference>
<evidence type="ECO:0000256" key="1">
    <source>
        <dbReference type="SAM" id="MobiDB-lite"/>
    </source>
</evidence>
<dbReference type="InterPro" id="IPR000195">
    <property type="entry name" value="Rab-GAP-TBC_dom"/>
</dbReference>